<dbReference type="AlphaFoldDB" id="D9PIL1"/>
<name>D9PIL1_9ZZZZ</name>
<sequence>MDPVVLREYEAKLTDWLAQGYQLLADDVDGELRLTVHYVSREGGSGSEREQEFWPMTADIVQLLSANGVTISRALAGPRPWAGPHPEDR</sequence>
<evidence type="ECO:0000313" key="1">
    <source>
        <dbReference type="EMBL" id="EFK96604.1"/>
    </source>
</evidence>
<proteinExistence type="predicted"/>
<accession>D9PIL1</accession>
<reference evidence="1" key="1">
    <citation type="submission" date="2010-07" db="EMBL/GenBank/DDBJ databases">
        <authorList>
            <consortium name="CONSOLIDER consortium CSD2007-00005"/>
            <person name="Guazzaroni M.-E."/>
            <person name="Richter M."/>
            <person name="Garcia-Salamanca A."/>
            <person name="Yarza P."/>
            <person name="Ferrer M."/>
        </authorList>
    </citation>
    <scope>NUCLEOTIDE SEQUENCE</scope>
</reference>
<reference evidence="1" key="2">
    <citation type="journal article" date="2011" name="Microb. Ecol.">
        <title>Taxonomic and Functional Metagenomic Profiling of the Microbial Community in the Anoxic Sediment of a Sub-saline Shallow Lake (Laguna de Carrizo, Central Spain).</title>
        <authorList>
            <person name="Ferrer M."/>
            <person name="Guazzaroni M.E."/>
            <person name="Richter M."/>
            <person name="Garcia-Salamanca A."/>
            <person name="Yarza P."/>
            <person name="Suarez-Suarez A."/>
            <person name="Solano J."/>
            <person name="Alcaide M."/>
            <person name="van Dillewijn P."/>
            <person name="Molina-Henares M.A."/>
            <person name="Lopez-Cortes N."/>
            <person name="Al-Ramahi Y."/>
            <person name="Guerrero C."/>
            <person name="Acosta A."/>
            <person name="de Eugenio L.I."/>
            <person name="Martinez V."/>
            <person name="Marques S."/>
            <person name="Rojo F."/>
            <person name="Santero E."/>
            <person name="Genilloud O."/>
            <person name="Perez-Perez J."/>
            <person name="Rossello-Mora R."/>
            <person name="Ramos J.L."/>
        </authorList>
    </citation>
    <scope>NUCLEOTIDE SEQUENCE</scope>
</reference>
<gene>
    <name evidence="1" type="ORF">LDC_1369</name>
</gene>
<protein>
    <submittedName>
        <fullName evidence="1">Uncharacterized protein</fullName>
    </submittedName>
</protein>
<comment type="caution">
    <text evidence="1">The sequence shown here is derived from an EMBL/GenBank/DDBJ whole genome shotgun (WGS) entry which is preliminary data.</text>
</comment>
<dbReference type="EMBL" id="ADZX01000438">
    <property type="protein sequence ID" value="EFK96604.1"/>
    <property type="molecule type" value="Genomic_DNA"/>
</dbReference>
<organism evidence="1">
    <name type="scientific">sediment metagenome</name>
    <dbReference type="NCBI Taxonomy" id="749907"/>
    <lineage>
        <taxon>unclassified sequences</taxon>
        <taxon>metagenomes</taxon>
        <taxon>ecological metagenomes</taxon>
    </lineage>
</organism>